<dbReference type="VEuPathDB" id="GiardiaDB:QR46_2384"/>
<reference evidence="3" key="1">
    <citation type="submission" date="2012-02" db="EMBL/GenBank/DDBJ databases">
        <title>Genome sequencing of Giardia lamblia Genotypes A2 and B isolates (DH and GS) and comparative analysis with the genomes of Genotypes A1 and E (WB and Pig).</title>
        <authorList>
            <person name="Adam R."/>
            <person name="Dahlstrom E."/>
            <person name="Martens C."/>
            <person name="Bruno D."/>
            <person name="Barbian K."/>
            <person name="Porcella S.F."/>
            <person name="Nash T."/>
        </authorList>
    </citation>
    <scope>NUCLEOTIDE SEQUENCE</scope>
    <source>
        <strain evidence="3">GS</strain>
    </source>
</reference>
<comment type="caution">
    <text evidence="2">The sequence shown here is derived from an EMBL/GenBank/DDBJ whole genome shotgun (WGS) entry which is preliminary data.</text>
</comment>
<accession>V6TTB7</accession>
<evidence type="ECO:0000313" key="3">
    <source>
        <dbReference type="Proteomes" id="UP000018040"/>
    </source>
</evidence>
<organism evidence="2 3">
    <name type="scientific">Giardia intestinalis</name>
    <name type="common">Giardia lamblia</name>
    <dbReference type="NCBI Taxonomy" id="5741"/>
    <lineage>
        <taxon>Eukaryota</taxon>
        <taxon>Metamonada</taxon>
        <taxon>Diplomonadida</taxon>
        <taxon>Hexamitidae</taxon>
        <taxon>Giardiinae</taxon>
        <taxon>Giardia</taxon>
    </lineage>
</organism>
<dbReference type="VEuPathDB" id="GiardiaDB:GL50803_0010444"/>
<dbReference type="AlphaFoldDB" id="V6TTB7"/>
<sequence length="255" mass="28887">MFIHVTAYSIPPYETATDKKSTMSPYESTPSRLISETPSTPLSTVKTSLDPKARDNDVAPEQIILPERQRIDYPYQKAAFYTLLNVKDKRMQQLKLVGSQQALSLAEKFYSTVVPVDTFCKLLVSSNEHLITCPYLGTIRDMLLSLWLGLTTMTSITVLQKAISDFMPYYTCEAALRDMQKSSGFDLKNVILIYTLNVLKERSDRVGLPWHESPSSILLYFVFIFKPAERGTVRKLLQFNAELAHILRSMPAAST</sequence>
<dbReference type="EMBL" id="AHHH01000092">
    <property type="protein sequence ID" value="ESU42208.1"/>
    <property type="molecule type" value="Genomic_DNA"/>
</dbReference>
<feature type="compositionally biased region" description="Polar residues" evidence="1">
    <location>
        <begin position="22"/>
        <end position="47"/>
    </location>
</feature>
<feature type="region of interest" description="Disordered" evidence="1">
    <location>
        <begin position="16"/>
        <end position="60"/>
    </location>
</feature>
<dbReference type="Proteomes" id="UP000018040">
    <property type="component" value="Unassembled WGS sequence"/>
</dbReference>
<gene>
    <name evidence="2" type="ORF">GSB_151955</name>
</gene>
<protein>
    <submittedName>
        <fullName evidence="2">Uncharacterized protein</fullName>
    </submittedName>
</protein>
<evidence type="ECO:0000313" key="2">
    <source>
        <dbReference type="EMBL" id="ESU42208.1"/>
    </source>
</evidence>
<name>V6TTB7_GIAIN</name>
<evidence type="ECO:0000256" key="1">
    <source>
        <dbReference type="SAM" id="MobiDB-lite"/>
    </source>
</evidence>
<reference evidence="2 3" key="2">
    <citation type="journal article" date="2013" name="Genome Biol. Evol.">
        <title>Genome sequencing of Giardia lamblia genotypes A2 and B isolates (DH and GS) and comparative analysis with the genomes of genotypes A1 and E (WB and Pig).</title>
        <authorList>
            <person name="Adam R.D."/>
            <person name="Dahlstrom E.W."/>
            <person name="Martens C.A."/>
            <person name="Bruno D.P."/>
            <person name="Barbian K.D."/>
            <person name="Ricklefs S.M."/>
            <person name="Hernandez M.M."/>
            <person name="Narla N.P."/>
            <person name="Patel R.B."/>
            <person name="Porcella S.F."/>
            <person name="Nash T.E."/>
        </authorList>
    </citation>
    <scope>NUCLEOTIDE SEQUENCE [LARGE SCALE GENOMIC DNA]</scope>
    <source>
        <strain evidence="2 3">GS</strain>
    </source>
</reference>
<dbReference type="OrthoDB" id="10251019at2759"/>
<proteinExistence type="predicted"/>
<dbReference type="VEuPathDB" id="GiardiaDB:GL50581_2527"/>